<comment type="similarity">
    <text evidence="1">Belongs to the SCO1/2 family.</text>
</comment>
<feature type="domain" description="Thioredoxin" evidence="6">
    <location>
        <begin position="36"/>
        <end position="202"/>
    </location>
</feature>
<dbReference type="OrthoDB" id="8550465at2"/>
<name>A0A0C2VSX1_9BACL</name>
<evidence type="ECO:0000256" key="5">
    <source>
        <dbReference type="SAM" id="Phobius"/>
    </source>
</evidence>
<organism evidence="7 8">
    <name type="scientific">Jeotgalibacillus soli</name>
    <dbReference type="NCBI Taxonomy" id="889306"/>
    <lineage>
        <taxon>Bacteria</taxon>
        <taxon>Bacillati</taxon>
        <taxon>Bacillota</taxon>
        <taxon>Bacilli</taxon>
        <taxon>Bacillales</taxon>
        <taxon>Caryophanaceae</taxon>
        <taxon>Jeotgalibacillus</taxon>
    </lineage>
</organism>
<evidence type="ECO:0000313" key="7">
    <source>
        <dbReference type="EMBL" id="KIL52002.1"/>
    </source>
</evidence>
<accession>A0A0C2VSX1</accession>
<keyword evidence="5" id="KW-1133">Transmembrane helix</keyword>
<evidence type="ECO:0000256" key="2">
    <source>
        <dbReference type="ARBA" id="ARBA00023008"/>
    </source>
</evidence>
<proteinExistence type="inferred from homology"/>
<dbReference type="PANTHER" id="PTHR12151:SF25">
    <property type="entry name" value="LINALOOL DEHYDRATASE_ISOMERASE DOMAIN-CONTAINING PROTEIN"/>
    <property type="match status" value="1"/>
</dbReference>
<reference evidence="7 8" key="1">
    <citation type="submission" date="2015-01" db="EMBL/GenBank/DDBJ databases">
        <title>Genome sequencing of Jeotgalibacillus soli.</title>
        <authorList>
            <person name="Goh K.M."/>
            <person name="Chan K.-G."/>
            <person name="Yaakop A.S."/>
            <person name="Ee R."/>
            <person name="Gan H.M."/>
            <person name="Chan C.S."/>
        </authorList>
    </citation>
    <scope>NUCLEOTIDE SEQUENCE [LARGE SCALE GENOMIC DNA]</scope>
    <source>
        <strain evidence="7 8">P9</strain>
    </source>
</reference>
<dbReference type="Gene3D" id="3.40.30.10">
    <property type="entry name" value="Glutaredoxin"/>
    <property type="match status" value="1"/>
</dbReference>
<feature type="binding site" evidence="3">
    <location>
        <position position="72"/>
    </location>
    <ligand>
        <name>Cu cation</name>
        <dbReference type="ChEBI" id="CHEBI:23378"/>
    </ligand>
</feature>
<dbReference type="CDD" id="cd02968">
    <property type="entry name" value="SCO"/>
    <property type="match status" value="1"/>
</dbReference>
<feature type="binding site" evidence="3">
    <location>
        <position position="162"/>
    </location>
    <ligand>
        <name>Cu cation</name>
        <dbReference type="ChEBI" id="CHEBI:23378"/>
    </ligand>
</feature>
<feature type="transmembrane region" description="Helical" evidence="5">
    <location>
        <begin position="12"/>
        <end position="30"/>
    </location>
</feature>
<protein>
    <recommendedName>
        <fullName evidence="6">Thioredoxin domain-containing protein</fullName>
    </recommendedName>
</protein>
<dbReference type="AlphaFoldDB" id="A0A0C2VSX1"/>
<dbReference type="STRING" id="889306.KP78_03720"/>
<evidence type="ECO:0000259" key="6">
    <source>
        <dbReference type="PROSITE" id="PS51352"/>
    </source>
</evidence>
<comment type="caution">
    <text evidence="7">The sequence shown here is derived from an EMBL/GenBank/DDBJ whole genome shotgun (WGS) entry which is preliminary data.</text>
</comment>
<dbReference type="EMBL" id="JXRP01000006">
    <property type="protein sequence ID" value="KIL52002.1"/>
    <property type="molecule type" value="Genomic_DNA"/>
</dbReference>
<dbReference type="SUPFAM" id="SSF52833">
    <property type="entry name" value="Thioredoxin-like"/>
    <property type="match status" value="1"/>
</dbReference>
<evidence type="ECO:0000313" key="8">
    <source>
        <dbReference type="Proteomes" id="UP000031938"/>
    </source>
</evidence>
<keyword evidence="3" id="KW-0479">Metal-binding</keyword>
<gene>
    <name evidence="7" type="ORF">KP78_03720</name>
</gene>
<feature type="binding site" evidence="3">
    <location>
        <position position="76"/>
    </location>
    <ligand>
        <name>Cu cation</name>
        <dbReference type="ChEBI" id="CHEBI:23378"/>
    </ligand>
</feature>
<evidence type="ECO:0000256" key="1">
    <source>
        <dbReference type="ARBA" id="ARBA00010996"/>
    </source>
</evidence>
<dbReference type="Proteomes" id="UP000031938">
    <property type="component" value="Unassembled WGS sequence"/>
</dbReference>
<feature type="disulfide bond" description="Redox-active" evidence="4">
    <location>
        <begin position="72"/>
        <end position="76"/>
    </location>
</feature>
<dbReference type="Pfam" id="PF02630">
    <property type="entry name" value="SCO1-SenC"/>
    <property type="match status" value="1"/>
</dbReference>
<dbReference type="PANTHER" id="PTHR12151">
    <property type="entry name" value="ELECTRON TRANSPORT PROTIN SCO1/SENC FAMILY MEMBER"/>
    <property type="match status" value="1"/>
</dbReference>
<dbReference type="InterPro" id="IPR013766">
    <property type="entry name" value="Thioredoxin_domain"/>
</dbReference>
<keyword evidence="8" id="KW-1185">Reference proteome</keyword>
<sequence>MNRSFVIGRIINILVGLLIILGFSLVYFLWENEEEIPILGKASSFVLESSNGEHYDSNNNKVKLLAFFYTHCPDICPITMMDFQDLQDQLKNDGLFGEKVELVAITLDPENDSIALLNEYASSFESDHEGWKFLRGTPLETKEIADSYHMFYQKVEGDFIAHNTTMFLIDGENRLRGLYDMATPSKSIEKEEIYDVIVKLTNE</sequence>
<dbReference type="RefSeq" id="WP_041085777.1">
    <property type="nucleotide sequence ID" value="NZ_JXRP01000006.1"/>
</dbReference>
<keyword evidence="4" id="KW-1015">Disulfide bond</keyword>
<evidence type="ECO:0000256" key="4">
    <source>
        <dbReference type="PIRSR" id="PIRSR603782-2"/>
    </source>
</evidence>
<dbReference type="InterPro" id="IPR003782">
    <property type="entry name" value="SCO1/SenC"/>
</dbReference>
<dbReference type="GO" id="GO:0046872">
    <property type="term" value="F:metal ion binding"/>
    <property type="evidence" value="ECO:0007669"/>
    <property type="project" value="UniProtKB-KW"/>
</dbReference>
<dbReference type="PATRIC" id="fig|889306.3.peg.374"/>
<keyword evidence="5" id="KW-0812">Transmembrane</keyword>
<keyword evidence="5" id="KW-0472">Membrane</keyword>
<dbReference type="PROSITE" id="PS51352">
    <property type="entry name" value="THIOREDOXIN_2"/>
    <property type="match status" value="1"/>
</dbReference>
<dbReference type="InterPro" id="IPR036249">
    <property type="entry name" value="Thioredoxin-like_sf"/>
</dbReference>
<keyword evidence="2 3" id="KW-0186">Copper</keyword>
<evidence type="ECO:0000256" key="3">
    <source>
        <dbReference type="PIRSR" id="PIRSR603782-1"/>
    </source>
</evidence>